<evidence type="ECO:0000256" key="1">
    <source>
        <dbReference type="SAM" id="MobiDB-lite"/>
    </source>
</evidence>
<evidence type="ECO:0000259" key="2">
    <source>
        <dbReference type="Pfam" id="PF13843"/>
    </source>
</evidence>
<feature type="domain" description="PiggyBac transposable element-derived protein" evidence="2">
    <location>
        <begin position="82"/>
        <end position="281"/>
    </location>
</feature>
<dbReference type="InterPro" id="IPR029526">
    <property type="entry name" value="PGBD"/>
</dbReference>
<evidence type="ECO:0000313" key="3">
    <source>
        <dbReference type="EMBL" id="KAL2085795.1"/>
    </source>
</evidence>
<dbReference type="Proteomes" id="UP001591681">
    <property type="component" value="Unassembled WGS sequence"/>
</dbReference>
<evidence type="ECO:0000313" key="4">
    <source>
        <dbReference type="Proteomes" id="UP001591681"/>
    </source>
</evidence>
<feature type="region of interest" description="Disordered" evidence="1">
    <location>
        <begin position="1"/>
        <end position="20"/>
    </location>
</feature>
<proteinExistence type="predicted"/>
<name>A0ABD1JGP9_9TELE</name>
<keyword evidence="4" id="KW-1185">Reference proteome</keyword>
<dbReference type="EMBL" id="JBHFQA010000016">
    <property type="protein sequence ID" value="KAL2085795.1"/>
    <property type="molecule type" value="Genomic_DNA"/>
</dbReference>
<reference evidence="3 4" key="1">
    <citation type="submission" date="2024-09" db="EMBL/GenBank/DDBJ databases">
        <title>A chromosome-level genome assembly of Gray's grenadier anchovy, Coilia grayii.</title>
        <authorList>
            <person name="Fu Z."/>
        </authorList>
    </citation>
    <scope>NUCLEOTIDE SEQUENCE [LARGE SCALE GENOMIC DNA]</scope>
    <source>
        <strain evidence="3">G4</strain>
        <tissue evidence="3">Muscle</tissue>
    </source>
</reference>
<accession>A0ABD1JGP9</accession>
<sequence>MPRVQLAIPSQESEDEIGISDEEFEMEAELGLADSEDEETVEEEETHEVRKAKDLNWQKRRTILPVPKWRGALPDPTMVCEPIQYFERLLGRDVFEDVATQTNLYAVQVDPSKPLNVSVDEIQQFFGISLYMSAYGFPYTRMYWATNIRVDKIADVMSLSRWETIKRFLHFADNNKQVAEGQPGFDKLFKVRPLLDCLLKSFRDIPIGEMLCVDEQIVPFKGRSGLKTYNPKKPKRWGYKIFVLADQHGIVHNFEFYTGAVPAVEGVHDIGSSGNIVLRLASVIPP</sequence>
<dbReference type="PANTHER" id="PTHR47272:SF1">
    <property type="entry name" value="PIGGYBAC TRANSPOSABLE ELEMENT-DERIVED PROTEIN 3-LIKE"/>
    <property type="match status" value="1"/>
</dbReference>
<dbReference type="Pfam" id="PF13843">
    <property type="entry name" value="DDE_Tnp_1_7"/>
    <property type="match status" value="1"/>
</dbReference>
<protein>
    <recommendedName>
        <fullName evidence="2">PiggyBac transposable element-derived protein domain-containing protein</fullName>
    </recommendedName>
</protein>
<dbReference type="AlphaFoldDB" id="A0ABD1JGP9"/>
<comment type="caution">
    <text evidence="3">The sequence shown here is derived from an EMBL/GenBank/DDBJ whole genome shotgun (WGS) entry which is preliminary data.</text>
</comment>
<gene>
    <name evidence="3" type="ORF">ACEWY4_019115</name>
</gene>
<organism evidence="3 4">
    <name type="scientific">Coilia grayii</name>
    <name type="common">Gray's grenadier anchovy</name>
    <dbReference type="NCBI Taxonomy" id="363190"/>
    <lineage>
        <taxon>Eukaryota</taxon>
        <taxon>Metazoa</taxon>
        <taxon>Chordata</taxon>
        <taxon>Craniata</taxon>
        <taxon>Vertebrata</taxon>
        <taxon>Euteleostomi</taxon>
        <taxon>Actinopterygii</taxon>
        <taxon>Neopterygii</taxon>
        <taxon>Teleostei</taxon>
        <taxon>Clupei</taxon>
        <taxon>Clupeiformes</taxon>
        <taxon>Clupeoidei</taxon>
        <taxon>Engraulidae</taxon>
        <taxon>Coilinae</taxon>
        <taxon>Coilia</taxon>
    </lineage>
</organism>
<dbReference type="PANTHER" id="PTHR47272">
    <property type="entry name" value="DDE_TNP_1_7 DOMAIN-CONTAINING PROTEIN"/>
    <property type="match status" value="1"/>
</dbReference>